<dbReference type="Proteomes" id="UP001459277">
    <property type="component" value="Unassembled WGS sequence"/>
</dbReference>
<dbReference type="PANTHER" id="PTHR15503">
    <property type="entry name" value="LDOC1 RELATED"/>
    <property type="match status" value="1"/>
</dbReference>
<comment type="caution">
    <text evidence="2">The sequence shown here is derived from an EMBL/GenBank/DDBJ whole genome shotgun (WGS) entry which is preliminary data.</text>
</comment>
<dbReference type="PANTHER" id="PTHR15503:SF22">
    <property type="entry name" value="TRANSPOSON TY3-I GAG POLYPROTEIN"/>
    <property type="match status" value="1"/>
</dbReference>
<dbReference type="AlphaFoldDB" id="A0AAW2BEC1"/>
<dbReference type="CDD" id="cd00303">
    <property type="entry name" value="retropepsin_like"/>
    <property type="match status" value="1"/>
</dbReference>
<organism evidence="2 3">
    <name type="scientific">Lithocarpus litseifolius</name>
    <dbReference type="NCBI Taxonomy" id="425828"/>
    <lineage>
        <taxon>Eukaryota</taxon>
        <taxon>Viridiplantae</taxon>
        <taxon>Streptophyta</taxon>
        <taxon>Embryophyta</taxon>
        <taxon>Tracheophyta</taxon>
        <taxon>Spermatophyta</taxon>
        <taxon>Magnoliopsida</taxon>
        <taxon>eudicotyledons</taxon>
        <taxon>Gunneridae</taxon>
        <taxon>Pentapetalae</taxon>
        <taxon>rosids</taxon>
        <taxon>fabids</taxon>
        <taxon>Fagales</taxon>
        <taxon>Fagaceae</taxon>
        <taxon>Lithocarpus</taxon>
    </lineage>
</organism>
<sequence length="327" mass="37632">MEEEALIWFQEAKEAGQFTSWEAFVRALHIRFGANTYDDPMETLTRLRQVSSVALYKGQFEASSNRIKELSEKHKLSCFLSDLKNEIRLLVRKLNPQNLSAAFGLAKIQEEYLGASRRNANPKPWNEGIKNSILGPTPMIKNDPKGSKLLIQKISPAQMEERRKKGLCYYCEDKWQIGHKCRTSRIFLMEGLQEVPKEGEPNVQLEEVSDVYNSQQELHQFKESRCPEGFAEITLYALLGSPSLGTMRVWSRINYQNMVILIDSGSTHYFLDEALLKLLKLPILTQDCFKVKVANGDVLQTKEACHEVQIRLQRTFFQIRLYSLGHI</sequence>
<keyword evidence="3" id="KW-1185">Reference proteome</keyword>
<dbReference type="Pfam" id="PF03732">
    <property type="entry name" value="Retrotrans_gag"/>
    <property type="match status" value="1"/>
</dbReference>
<dbReference type="Gene3D" id="2.40.70.10">
    <property type="entry name" value="Acid Proteases"/>
    <property type="match status" value="1"/>
</dbReference>
<dbReference type="InterPro" id="IPR032567">
    <property type="entry name" value="RTL1-rel"/>
</dbReference>
<proteinExistence type="predicted"/>
<evidence type="ECO:0000313" key="2">
    <source>
        <dbReference type="EMBL" id="KAK9984354.1"/>
    </source>
</evidence>
<gene>
    <name evidence="2" type="ORF">SO802_033879</name>
</gene>
<name>A0AAW2BEC1_9ROSI</name>
<accession>A0AAW2BEC1</accession>
<evidence type="ECO:0000313" key="3">
    <source>
        <dbReference type="Proteomes" id="UP001459277"/>
    </source>
</evidence>
<evidence type="ECO:0000259" key="1">
    <source>
        <dbReference type="Pfam" id="PF03732"/>
    </source>
</evidence>
<dbReference type="EMBL" id="JAZDWU010000012">
    <property type="protein sequence ID" value="KAK9984354.1"/>
    <property type="molecule type" value="Genomic_DNA"/>
</dbReference>
<feature type="domain" description="Retrotransposon gag" evidence="1">
    <location>
        <begin position="2"/>
        <end position="83"/>
    </location>
</feature>
<dbReference type="InterPro" id="IPR021109">
    <property type="entry name" value="Peptidase_aspartic_dom_sf"/>
</dbReference>
<dbReference type="InterPro" id="IPR005162">
    <property type="entry name" value="Retrotrans_gag_dom"/>
</dbReference>
<reference evidence="2 3" key="1">
    <citation type="submission" date="2024-01" db="EMBL/GenBank/DDBJ databases">
        <title>A telomere-to-telomere, gap-free genome of sweet tea (Lithocarpus litseifolius).</title>
        <authorList>
            <person name="Zhou J."/>
        </authorList>
    </citation>
    <scope>NUCLEOTIDE SEQUENCE [LARGE SCALE GENOMIC DNA]</scope>
    <source>
        <strain evidence="2">Zhou-2022a</strain>
        <tissue evidence="2">Leaf</tissue>
    </source>
</reference>
<protein>
    <recommendedName>
        <fullName evidence="1">Retrotransposon gag domain-containing protein</fullName>
    </recommendedName>
</protein>